<dbReference type="GeneID" id="19950621"/>
<feature type="region of interest" description="Disordered" evidence="1">
    <location>
        <begin position="548"/>
        <end position="568"/>
    </location>
</feature>
<keyword evidence="3" id="KW-1185">Reference proteome</keyword>
<proteinExistence type="predicted"/>
<dbReference type="InParanoid" id="T0QCY8"/>
<feature type="compositionally biased region" description="Basic and acidic residues" evidence="1">
    <location>
        <begin position="557"/>
        <end position="568"/>
    </location>
</feature>
<organism evidence="2 3">
    <name type="scientific">Saprolegnia diclina (strain VS20)</name>
    <dbReference type="NCBI Taxonomy" id="1156394"/>
    <lineage>
        <taxon>Eukaryota</taxon>
        <taxon>Sar</taxon>
        <taxon>Stramenopiles</taxon>
        <taxon>Oomycota</taxon>
        <taxon>Saprolegniomycetes</taxon>
        <taxon>Saprolegniales</taxon>
        <taxon>Saprolegniaceae</taxon>
        <taxon>Saprolegnia</taxon>
    </lineage>
</organism>
<dbReference type="RefSeq" id="XP_008614077.1">
    <property type="nucleotide sequence ID" value="XM_008615855.1"/>
</dbReference>
<evidence type="ECO:0000313" key="2">
    <source>
        <dbReference type="EMBL" id="EQC32576.1"/>
    </source>
</evidence>
<sequence length="592" mass="66928">MSDERQPKHRATVVGVVLEARALAPPTSKGTRPSSATHPRTPVAEPVPVAPYRALALPPPRAAKMVQKGARQPHAKAASSADLIKDFESAVRKVVDTKRSEADKLQFSFAKKSDDVARAQMALLDLRRECAALGITESTLDDVARLQTIASYSRRPFYAKNSKIRHLEEKLALKTTEIYAVVRKILSYEHIKRRHEMEKTALITVQHQLTHDLCEKSHRIQELHRLEIVASEALNSAQSRLAELKATIAREVRLFETELSYRERWLREKAKFQAFYERQIDSIPDIVGGRRSSAIINCGVDKTMSKRWSLHMVVKALEVSRLEDKRCEEAFRRIGLHGDRVDPNEIVMMCKAHEQLRDELQERQATQTEHLASVKRRIDALRIELQGNRGRTTRRLIIEDDNDVLVALQKQERLLHKARDQYEFIQQIVNPVKAGIQQIVSQVTSETVNVESVKAIEIALERVEVELSRFLNDSSSASSKEGLTAEASSSSLKAATLASWTKPNEITSPHNVRVKPKEEWYFPQHSAEASPVVRRHHRGAATPHMLRDFEDSAGDNTTHDGVMDRDTVKQISTTLTTLSKKKREAAALDATR</sequence>
<feature type="compositionally biased region" description="Polar residues" evidence="1">
    <location>
        <begin position="28"/>
        <end position="38"/>
    </location>
</feature>
<evidence type="ECO:0000256" key="1">
    <source>
        <dbReference type="SAM" id="MobiDB-lite"/>
    </source>
</evidence>
<reference evidence="2 3" key="1">
    <citation type="submission" date="2012-04" db="EMBL/GenBank/DDBJ databases">
        <title>The Genome Sequence of Saprolegnia declina VS20.</title>
        <authorList>
            <consortium name="The Broad Institute Genome Sequencing Platform"/>
            <person name="Russ C."/>
            <person name="Nusbaum C."/>
            <person name="Tyler B."/>
            <person name="van West P."/>
            <person name="Dieguez-Uribeondo J."/>
            <person name="de Bruijn I."/>
            <person name="Tripathy S."/>
            <person name="Jiang R."/>
            <person name="Young S.K."/>
            <person name="Zeng Q."/>
            <person name="Gargeya S."/>
            <person name="Fitzgerald M."/>
            <person name="Haas B."/>
            <person name="Abouelleil A."/>
            <person name="Alvarado L."/>
            <person name="Arachchi H.M."/>
            <person name="Berlin A."/>
            <person name="Chapman S.B."/>
            <person name="Goldberg J."/>
            <person name="Griggs A."/>
            <person name="Gujja S."/>
            <person name="Hansen M."/>
            <person name="Howarth C."/>
            <person name="Imamovic A."/>
            <person name="Larimer J."/>
            <person name="McCowen C."/>
            <person name="Montmayeur A."/>
            <person name="Murphy C."/>
            <person name="Neiman D."/>
            <person name="Pearson M."/>
            <person name="Priest M."/>
            <person name="Roberts A."/>
            <person name="Saif S."/>
            <person name="Shea T."/>
            <person name="Sisk P."/>
            <person name="Sykes S."/>
            <person name="Wortman J."/>
            <person name="Nusbaum C."/>
            <person name="Birren B."/>
        </authorList>
    </citation>
    <scope>NUCLEOTIDE SEQUENCE [LARGE SCALE GENOMIC DNA]</scope>
    <source>
        <strain evidence="2 3">VS20</strain>
    </source>
</reference>
<dbReference type="OrthoDB" id="70049at2759"/>
<dbReference type="Proteomes" id="UP000030762">
    <property type="component" value="Unassembled WGS sequence"/>
</dbReference>
<dbReference type="EMBL" id="JH767163">
    <property type="protein sequence ID" value="EQC32576.1"/>
    <property type="molecule type" value="Genomic_DNA"/>
</dbReference>
<dbReference type="VEuPathDB" id="FungiDB:SDRG_09894"/>
<protein>
    <submittedName>
        <fullName evidence="2">Uncharacterized protein</fullName>
    </submittedName>
</protein>
<feature type="region of interest" description="Disordered" evidence="1">
    <location>
        <begin position="20"/>
        <end position="47"/>
    </location>
</feature>
<dbReference type="AlphaFoldDB" id="T0QCY8"/>
<accession>T0QCY8</accession>
<dbReference type="OMA" id="NVDDMAG"/>
<dbReference type="eggNOG" id="ENOG502QSI4">
    <property type="taxonomic scope" value="Eukaryota"/>
</dbReference>
<gene>
    <name evidence="2" type="ORF">SDRG_09894</name>
</gene>
<name>T0QCY8_SAPDV</name>
<evidence type="ECO:0000313" key="3">
    <source>
        <dbReference type="Proteomes" id="UP000030762"/>
    </source>
</evidence>